<dbReference type="NCBIfam" id="TIGR00177">
    <property type="entry name" value="molyb_syn"/>
    <property type="match status" value="1"/>
</dbReference>
<dbReference type="SUPFAM" id="SSF63867">
    <property type="entry name" value="MoeA C-terminal domain-like"/>
    <property type="match status" value="1"/>
</dbReference>
<comment type="function">
    <text evidence="1 4">Catalyzes the insertion of molybdate into adenylated molybdopterin with the concomitant release of AMP.</text>
</comment>
<proteinExistence type="inferred from homology"/>
<comment type="pathway">
    <text evidence="4">Cofactor biosynthesis; molybdopterin biosynthesis.</text>
</comment>
<dbReference type="Proteomes" id="UP000466586">
    <property type="component" value="Unassembled WGS sequence"/>
</dbReference>
<dbReference type="InterPro" id="IPR036135">
    <property type="entry name" value="MoeA_linker/N_sf"/>
</dbReference>
<dbReference type="AlphaFoldDB" id="A0A7K1Y594"/>
<keyword evidence="4 6" id="KW-0808">Transferase</keyword>
<dbReference type="InterPro" id="IPR005110">
    <property type="entry name" value="MoeA_linker/N"/>
</dbReference>
<comment type="catalytic activity">
    <reaction evidence="3">
        <text>adenylyl-molybdopterin + molybdate = Mo-molybdopterin + AMP + H(+)</text>
        <dbReference type="Rhea" id="RHEA:35047"/>
        <dbReference type="ChEBI" id="CHEBI:15378"/>
        <dbReference type="ChEBI" id="CHEBI:36264"/>
        <dbReference type="ChEBI" id="CHEBI:62727"/>
        <dbReference type="ChEBI" id="CHEBI:71302"/>
        <dbReference type="ChEBI" id="CHEBI:456215"/>
        <dbReference type="EC" id="2.10.1.1"/>
    </reaction>
</comment>
<dbReference type="GO" id="GO:0005829">
    <property type="term" value="C:cytosol"/>
    <property type="evidence" value="ECO:0007669"/>
    <property type="project" value="TreeGrafter"/>
</dbReference>
<dbReference type="SUPFAM" id="SSF53218">
    <property type="entry name" value="Molybdenum cofactor biosynthesis proteins"/>
    <property type="match status" value="1"/>
</dbReference>
<dbReference type="SUPFAM" id="SSF63882">
    <property type="entry name" value="MoeA N-terminal region -like"/>
    <property type="match status" value="1"/>
</dbReference>
<keyword evidence="4" id="KW-0479">Metal-binding</keyword>
<gene>
    <name evidence="6" type="ORF">GS399_02140</name>
</gene>
<keyword evidence="4" id="KW-0501">Molybdenum cofactor biosynthesis</keyword>
<evidence type="ECO:0000313" key="7">
    <source>
        <dbReference type="Proteomes" id="UP000466586"/>
    </source>
</evidence>
<dbReference type="GO" id="GO:0046872">
    <property type="term" value="F:metal ion binding"/>
    <property type="evidence" value="ECO:0007669"/>
    <property type="project" value="UniProtKB-UniRule"/>
</dbReference>
<keyword evidence="4" id="KW-0460">Magnesium</keyword>
<dbReference type="EC" id="2.10.1.1" evidence="4"/>
<dbReference type="Gene3D" id="2.170.190.11">
    <property type="entry name" value="Molybdopterin biosynthesis moea protein, domain 3"/>
    <property type="match status" value="1"/>
</dbReference>
<dbReference type="CDD" id="cd00887">
    <property type="entry name" value="MoeA"/>
    <property type="match status" value="1"/>
</dbReference>
<dbReference type="PANTHER" id="PTHR10192:SF5">
    <property type="entry name" value="GEPHYRIN"/>
    <property type="match status" value="1"/>
</dbReference>
<dbReference type="Pfam" id="PF00994">
    <property type="entry name" value="MoCF_biosynth"/>
    <property type="match status" value="1"/>
</dbReference>
<comment type="similarity">
    <text evidence="2 4">Belongs to the MoeA family.</text>
</comment>
<dbReference type="UniPathway" id="UPA00344"/>
<organism evidence="6 7">
    <name type="scientific">Hufsiella arboris</name>
    <dbReference type="NCBI Taxonomy" id="2695275"/>
    <lineage>
        <taxon>Bacteria</taxon>
        <taxon>Pseudomonadati</taxon>
        <taxon>Bacteroidota</taxon>
        <taxon>Sphingobacteriia</taxon>
        <taxon>Sphingobacteriales</taxon>
        <taxon>Sphingobacteriaceae</taxon>
        <taxon>Hufsiella</taxon>
    </lineage>
</organism>
<keyword evidence="4" id="KW-0500">Molybdenum</keyword>
<dbReference type="SMART" id="SM00852">
    <property type="entry name" value="MoCF_biosynth"/>
    <property type="match status" value="1"/>
</dbReference>
<dbReference type="Pfam" id="PF03453">
    <property type="entry name" value="MoeA_N"/>
    <property type="match status" value="1"/>
</dbReference>
<dbReference type="GO" id="GO:0061599">
    <property type="term" value="F:molybdopterin molybdotransferase activity"/>
    <property type="evidence" value="ECO:0007669"/>
    <property type="project" value="UniProtKB-UniRule"/>
</dbReference>
<dbReference type="InterPro" id="IPR038987">
    <property type="entry name" value="MoeA-like"/>
</dbReference>
<evidence type="ECO:0000256" key="1">
    <source>
        <dbReference type="ARBA" id="ARBA00002901"/>
    </source>
</evidence>
<dbReference type="EMBL" id="WVHT01000001">
    <property type="protein sequence ID" value="MXV49755.1"/>
    <property type="molecule type" value="Genomic_DNA"/>
</dbReference>
<dbReference type="InterPro" id="IPR036688">
    <property type="entry name" value="MoeA_C_domain_IV_sf"/>
</dbReference>
<dbReference type="GO" id="GO:0006777">
    <property type="term" value="P:Mo-molybdopterin cofactor biosynthetic process"/>
    <property type="evidence" value="ECO:0007669"/>
    <property type="project" value="UniProtKB-UniRule"/>
</dbReference>
<dbReference type="PANTHER" id="PTHR10192">
    <property type="entry name" value="MOLYBDOPTERIN BIOSYNTHESIS PROTEIN"/>
    <property type="match status" value="1"/>
</dbReference>
<comment type="cofactor">
    <cofactor evidence="4">
        <name>Mg(2+)</name>
        <dbReference type="ChEBI" id="CHEBI:18420"/>
    </cofactor>
</comment>
<reference evidence="6 7" key="1">
    <citation type="submission" date="2019-11" db="EMBL/GenBank/DDBJ databases">
        <title>Pedobacter sp. HMF7647 Genome sequencing and assembly.</title>
        <authorList>
            <person name="Kang H."/>
            <person name="Kim H."/>
            <person name="Joh K."/>
        </authorList>
    </citation>
    <scope>NUCLEOTIDE SEQUENCE [LARGE SCALE GENOMIC DNA]</scope>
    <source>
        <strain evidence="6 7">HMF7647</strain>
    </source>
</reference>
<dbReference type="RefSeq" id="WP_160842924.1">
    <property type="nucleotide sequence ID" value="NZ_WVHT01000001.1"/>
</dbReference>
<dbReference type="Gene3D" id="3.40.980.10">
    <property type="entry name" value="MoaB/Mog-like domain"/>
    <property type="match status" value="1"/>
</dbReference>
<sequence length="396" mass="43238">MITYQEALQIILSHARSFGDETVLLENADGRVLAEDIFADRDYPPFNRSTVDGYAINIEEWRAGLKNYRIAETIFAGNVSEVALASGQCYKIMTGASVPKSASAVIRREDVFEDSGSVTINVENIEEQQNISKQGEDAKKGDLILGQGLICQPNVISILASLGKGKVKVKRLPDVVLFTTGNEVKSIDSIPGPVEIRNSNKWLLTSLLKKLGIDVQRSEHISDSREDLYSAIESGLDCDVMILCGGVSAGDADYVPETLEKLGVKKLFHKVAIKPGKPIWCGISPTGTMVFALPGNPFSCLITFKIFIEEYLRKCLGFSPRAVFTLPLTGGRTKKVPFDEFFPTKLAKDGKSLEQIAINSSGDIKLGLHANSIALHPADRKQVESGESVSYFSLFT</sequence>
<dbReference type="Gene3D" id="2.40.340.10">
    <property type="entry name" value="MoeA, C-terminal, domain IV"/>
    <property type="match status" value="1"/>
</dbReference>
<feature type="domain" description="MoaB/Mog" evidence="5">
    <location>
        <begin position="176"/>
        <end position="314"/>
    </location>
</feature>
<dbReference type="InterPro" id="IPR036425">
    <property type="entry name" value="MoaB/Mog-like_dom_sf"/>
</dbReference>
<accession>A0A7K1Y594</accession>
<evidence type="ECO:0000313" key="6">
    <source>
        <dbReference type="EMBL" id="MXV49755.1"/>
    </source>
</evidence>
<evidence type="ECO:0000256" key="4">
    <source>
        <dbReference type="RuleBase" id="RU365090"/>
    </source>
</evidence>
<comment type="caution">
    <text evidence="6">The sequence shown here is derived from an EMBL/GenBank/DDBJ whole genome shotgun (WGS) entry which is preliminary data.</text>
</comment>
<dbReference type="Gene3D" id="3.90.105.10">
    <property type="entry name" value="Molybdopterin biosynthesis moea protein, domain 2"/>
    <property type="match status" value="1"/>
</dbReference>
<evidence type="ECO:0000256" key="3">
    <source>
        <dbReference type="ARBA" id="ARBA00047317"/>
    </source>
</evidence>
<keyword evidence="7" id="KW-1185">Reference proteome</keyword>
<evidence type="ECO:0000256" key="2">
    <source>
        <dbReference type="ARBA" id="ARBA00010763"/>
    </source>
</evidence>
<evidence type="ECO:0000259" key="5">
    <source>
        <dbReference type="SMART" id="SM00852"/>
    </source>
</evidence>
<protein>
    <recommendedName>
        <fullName evidence="4">Molybdopterin molybdenumtransferase</fullName>
        <ecNumber evidence="4">2.10.1.1</ecNumber>
    </recommendedName>
</protein>
<dbReference type="InterPro" id="IPR001453">
    <property type="entry name" value="MoaB/Mog_dom"/>
</dbReference>
<name>A0A7K1Y594_9SPHI</name>